<dbReference type="Proteomes" id="UP000011086">
    <property type="component" value="Unassembled WGS sequence"/>
</dbReference>
<dbReference type="GO" id="GO:0016042">
    <property type="term" value="P:lipid catabolic process"/>
    <property type="evidence" value="ECO:0007669"/>
    <property type="project" value="InterPro"/>
</dbReference>
<dbReference type="AlphaFoldDB" id="A0AA97P288"/>
<protein>
    <submittedName>
        <fullName evidence="2">Secretory lipase family protein</fullName>
    </submittedName>
</protein>
<dbReference type="Pfam" id="PF03583">
    <property type="entry name" value="LIP"/>
    <property type="match status" value="1"/>
</dbReference>
<accession>A0AA97P288</accession>
<gene>
    <name evidence="2" type="ORF">OOU_Y34scaffold00414g54</name>
</gene>
<dbReference type="SUPFAM" id="SSF53474">
    <property type="entry name" value="alpha/beta-Hydrolases"/>
    <property type="match status" value="1"/>
</dbReference>
<dbReference type="EMBL" id="JH792951">
    <property type="protein sequence ID" value="ELQ40623.1"/>
    <property type="molecule type" value="Genomic_DNA"/>
</dbReference>
<sequence>MVSKLVSLFCLASAALVSTAQAQSQSQTSPSCDSVCQAQFRGAVTGEDANYVNLDITTDSFYQTPANISSYAVGDLVKSQDLDRATISRLWTLPAGMSMSRIYYVTEDIDGKPLPATAFALIPYSNPLGPDKPFRTIAWAHGTAGGNRQCAPSNQKAFEFDWEGPLALAQRGFVVIAPDYAGMGAEAPMGFMYEAGALHAHDVVHAIQAARQTSTLGPLMSKEWVVVGHSEGGLTAWRTAERQGMPDKAVDGLIGAVAAAPATRPLSLIPESFRRANGKPVGDAPSVIFLQSLGRLFPDQIKPADYFGQVALDRLALAKGRCLISDLALFSTLTADELYKDKSWLTHPTVVDWQNRYNGASGPKKLGTPLLVIQGEADELTYKEVAEKDFDDQCAALPDSAAEWSLYPGMGHDASMQAGQAEIVAWVNDRFDGKPTAGKCVKRTQKTATQRYSQVNPVWAALSARGPLPPP</sequence>
<dbReference type="InterPro" id="IPR005152">
    <property type="entry name" value="Lipase_secreted"/>
</dbReference>
<keyword evidence="1" id="KW-0732">Signal</keyword>
<feature type="chain" id="PRO_5041721065" evidence="1">
    <location>
        <begin position="23"/>
        <end position="471"/>
    </location>
</feature>
<dbReference type="Gene3D" id="3.40.50.1820">
    <property type="entry name" value="alpha/beta hydrolase"/>
    <property type="match status" value="2"/>
</dbReference>
<dbReference type="GO" id="GO:0004806">
    <property type="term" value="F:triacylglycerol lipase activity"/>
    <property type="evidence" value="ECO:0007669"/>
    <property type="project" value="InterPro"/>
</dbReference>
<dbReference type="PIRSF" id="PIRSF029171">
    <property type="entry name" value="Esterase_LipA"/>
    <property type="match status" value="1"/>
</dbReference>
<dbReference type="SMR" id="A0AA97P288"/>
<dbReference type="PANTHER" id="PTHR34853">
    <property type="match status" value="1"/>
</dbReference>
<feature type="signal peptide" evidence="1">
    <location>
        <begin position="1"/>
        <end position="22"/>
    </location>
</feature>
<dbReference type="PANTHER" id="PTHR34853:SF1">
    <property type="entry name" value="LIPASE 5"/>
    <property type="match status" value="1"/>
</dbReference>
<evidence type="ECO:0000313" key="2">
    <source>
        <dbReference type="EMBL" id="ELQ40623.1"/>
    </source>
</evidence>
<proteinExistence type="predicted"/>
<organism evidence="2">
    <name type="scientific">Pyricularia oryzae (strain Y34)</name>
    <name type="common">Rice blast fungus</name>
    <name type="synonym">Magnaporthe oryzae</name>
    <dbReference type="NCBI Taxonomy" id="1143189"/>
    <lineage>
        <taxon>Eukaryota</taxon>
        <taxon>Fungi</taxon>
        <taxon>Dikarya</taxon>
        <taxon>Ascomycota</taxon>
        <taxon>Pezizomycotina</taxon>
        <taxon>Sordariomycetes</taxon>
        <taxon>Sordariomycetidae</taxon>
        <taxon>Magnaporthales</taxon>
        <taxon>Pyriculariaceae</taxon>
        <taxon>Pyricularia</taxon>
    </lineage>
</organism>
<evidence type="ECO:0000256" key="1">
    <source>
        <dbReference type="SAM" id="SignalP"/>
    </source>
</evidence>
<reference evidence="2" key="1">
    <citation type="journal article" date="2012" name="PLoS Genet.">
        <title>Comparative analysis of the genomes of two field isolates of the rice blast fungus Magnaporthe oryzae.</title>
        <authorList>
            <person name="Xue M."/>
            <person name="Yang J."/>
            <person name="Li Z."/>
            <person name="Hu S."/>
            <person name="Yao N."/>
            <person name="Dean R.A."/>
            <person name="Zhao W."/>
            <person name="Shen M."/>
            <person name="Zhang H."/>
            <person name="Li C."/>
            <person name="Liu L."/>
            <person name="Cao L."/>
            <person name="Xu X."/>
            <person name="Xing Y."/>
            <person name="Hsiang T."/>
            <person name="Zhang Z."/>
            <person name="Xu J.R."/>
            <person name="Peng Y.L."/>
        </authorList>
    </citation>
    <scope>NUCLEOTIDE SEQUENCE</scope>
    <source>
        <strain evidence="2">Y34</strain>
    </source>
</reference>
<dbReference type="InterPro" id="IPR029058">
    <property type="entry name" value="AB_hydrolase_fold"/>
</dbReference>
<name>A0AA97P288_PYRO3</name>